<evidence type="ECO:0000256" key="1">
    <source>
        <dbReference type="ARBA" id="ARBA00022490"/>
    </source>
</evidence>
<dbReference type="Gene3D" id="3.40.50.10680">
    <property type="entry name" value="CofD-like domains"/>
    <property type="match status" value="1"/>
</dbReference>
<accession>A0AAU7UAG2</accession>
<dbReference type="AlphaFoldDB" id="A0AAU7UAG2"/>
<evidence type="ECO:0000256" key="3">
    <source>
        <dbReference type="SAM" id="Phobius"/>
    </source>
</evidence>
<proteinExistence type="inferred from homology"/>
<protein>
    <recommendedName>
        <fullName evidence="2">Putative gluconeogenesis factor</fullName>
    </recommendedName>
</protein>
<comment type="similarity">
    <text evidence="2">Belongs to the gluconeogenesis factor family.</text>
</comment>
<dbReference type="InterPro" id="IPR038136">
    <property type="entry name" value="CofD-like_dom_sf"/>
</dbReference>
<gene>
    <name evidence="4" type="primary">yvcK</name>
    <name evidence="4" type="ORF">ABOD76_19475</name>
</gene>
<dbReference type="HAMAP" id="MF_00973">
    <property type="entry name" value="Gluconeogen_factor"/>
    <property type="match status" value="1"/>
</dbReference>
<evidence type="ECO:0000256" key="2">
    <source>
        <dbReference type="HAMAP-Rule" id="MF_00973"/>
    </source>
</evidence>
<keyword evidence="1 2" id="KW-0963">Cytoplasm</keyword>
<dbReference type="InterPro" id="IPR010119">
    <property type="entry name" value="Gluconeogen_factor"/>
</dbReference>
<dbReference type="InterPro" id="IPR002882">
    <property type="entry name" value="CofD"/>
</dbReference>
<dbReference type="GO" id="GO:0005737">
    <property type="term" value="C:cytoplasm"/>
    <property type="evidence" value="ECO:0007669"/>
    <property type="project" value="UniProtKB-SubCell"/>
</dbReference>
<dbReference type="SUPFAM" id="SSF142338">
    <property type="entry name" value="CofD-like"/>
    <property type="match status" value="1"/>
</dbReference>
<keyword evidence="3" id="KW-1133">Transmembrane helix</keyword>
<evidence type="ECO:0000313" key="4">
    <source>
        <dbReference type="EMBL" id="XBV85582.1"/>
    </source>
</evidence>
<keyword evidence="3" id="KW-0812">Transmembrane</keyword>
<reference evidence="4" key="1">
    <citation type="submission" date="2024-06" db="EMBL/GenBank/DDBJ databases">
        <title>Draft Genome Sequence of Deinococcus sonorensis Type Strain KR-87, a Biofilm Producing Representative of the Genus Deinococcus.</title>
        <authorList>
            <person name="Boren L.S."/>
            <person name="Grosso R.A."/>
            <person name="Hugenberg-Cox A.N."/>
            <person name="Hill J.T.E."/>
            <person name="Albert C.M."/>
            <person name="Tuohy J.M."/>
        </authorList>
    </citation>
    <scope>NUCLEOTIDE SEQUENCE</scope>
    <source>
        <strain evidence="4">KR-87</strain>
    </source>
</reference>
<keyword evidence="3" id="KW-0472">Membrane</keyword>
<dbReference type="NCBIfam" id="TIGR01826">
    <property type="entry name" value="CofD_related"/>
    <property type="match status" value="1"/>
</dbReference>
<dbReference type="RefSeq" id="WP_350243619.1">
    <property type="nucleotide sequence ID" value="NZ_CP158299.1"/>
</dbReference>
<dbReference type="PANTHER" id="PTHR30135">
    <property type="entry name" value="UNCHARACTERIZED PROTEIN YVCK-RELATED"/>
    <property type="match status" value="1"/>
</dbReference>
<dbReference type="Pfam" id="PF01933">
    <property type="entry name" value="CofD"/>
    <property type="match status" value="1"/>
</dbReference>
<feature type="transmembrane region" description="Helical" evidence="3">
    <location>
        <begin position="84"/>
        <end position="107"/>
    </location>
</feature>
<comment type="function">
    <text evidence="2">Required for morphogenesis under gluconeogenic growth conditions.</text>
</comment>
<dbReference type="CDD" id="cd07187">
    <property type="entry name" value="YvcK_like"/>
    <property type="match status" value="1"/>
</dbReference>
<dbReference type="GO" id="GO:0043743">
    <property type="term" value="F:LPPG:FO 2-phospho-L-lactate transferase activity"/>
    <property type="evidence" value="ECO:0007669"/>
    <property type="project" value="InterPro"/>
</dbReference>
<dbReference type="KEGG" id="dsc:ABOD76_19475"/>
<dbReference type="EMBL" id="CP158299">
    <property type="protein sequence ID" value="XBV85582.1"/>
    <property type="molecule type" value="Genomic_DNA"/>
</dbReference>
<dbReference type="PANTHER" id="PTHR30135:SF3">
    <property type="entry name" value="GLUCONEOGENESIS FACTOR-RELATED"/>
    <property type="match status" value="1"/>
</dbReference>
<dbReference type="GO" id="GO:0008360">
    <property type="term" value="P:regulation of cell shape"/>
    <property type="evidence" value="ECO:0007669"/>
    <property type="project" value="UniProtKB-UniRule"/>
</dbReference>
<name>A0AAU7UAG2_9DEIO</name>
<organism evidence="4">
    <name type="scientific">Deinococcus sonorensis KR-87</name>
    <dbReference type="NCBI Taxonomy" id="694439"/>
    <lineage>
        <taxon>Bacteria</taxon>
        <taxon>Thermotogati</taxon>
        <taxon>Deinococcota</taxon>
        <taxon>Deinococci</taxon>
        <taxon>Deinococcales</taxon>
        <taxon>Deinococcaceae</taxon>
        <taxon>Deinococcus</taxon>
    </lineage>
</organism>
<comment type="subcellular location">
    <subcellularLocation>
        <location evidence="2">Cytoplasm</location>
    </subcellularLocation>
</comment>
<sequence>MTQVRPPGQRRRWRLRLRGRRAARGRVRWLIPGLGVKRWFVLFAVCSLVGAFSFLHLTWTGPLHFAATRWILYLNALTEPTVMPLWMVGLIVTLLALVGAVTSMVMLNRSILKAIGNDPNTALDQIHQTRTLSRGARVVAVGGGTGLSQLLSGLKAHSGHITALVTVADDGGSSGRLREALDMIAPGDLTDCYAALSDSPVLARLLLHRFHRGEGIEGHTFGNLMLATLSEEQGGLAGAMQDVHEVLKVRGKVYPATTAPATLVAQLSDGREVRGESQLASALGAAHIERVRLEPPNLPTLPAVVEAIREAELIVLGPGSLYTSIIPALLVPQVAAAIRASDAPLVYVAAIMTEPGETDGLALERHDEAIMQHLGRKPDLLLVNQQSVPSDVLARYAQEGAVPLTSLGISTRIRPRVRLAALLEHGPTAHHDPQALARVLLRLVERRTRW</sequence>